<evidence type="ECO:0000313" key="6">
    <source>
        <dbReference type="Proteomes" id="UP000807504"/>
    </source>
</evidence>
<proteinExistence type="predicted"/>
<sequence>MKTVVIIFFAVMVLTVVEADWCPNPEPKVCVRRQNKCCRDAECGVGNLCCNESCGNICRQPVDYPTSGRKGEIC</sequence>
<comment type="function">
    <text evidence="1">Has antibacterial activity.</text>
</comment>
<keyword evidence="2" id="KW-0800">Toxin</keyword>
<dbReference type="GO" id="GO:0090729">
    <property type="term" value="F:toxin activity"/>
    <property type="evidence" value="ECO:0007669"/>
    <property type="project" value="UniProtKB-KW"/>
</dbReference>
<feature type="signal peptide" evidence="4">
    <location>
        <begin position="1"/>
        <end position="19"/>
    </location>
</feature>
<protein>
    <submittedName>
        <fullName evidence="5">U15-lycotoxin-Ls1a like protein</fullName>
    </submittedName>
</protein>
<reference evidence="5" key="2">
    <citation type="submission" date="2020-06" db="EMBL/GenBank/DDBJ databases">
        <authorList>
            <person name="Sheffer M."/>
        </authorList>
    </citation>
    <scope>NUCLEOTIDE SEQUENCE</scope>
</reference>
<keyword evidence="6" id="KW-1185">Reference proteome</keyword>
<gene>
    <name evidence="5" type="ORF">HNY73_018034</name>
</gene>
<dbReference type="InterPro" id="IPR036645">
    <property type="entry name" value="Elafin-like_sf"/>
</dbReference>
<evidence type="ECO:0000256" key="2">
    <source>
        <dbReference type="ARBA" id="ARBA00022656"/>
    </source>
</evidence>
<evidence type="ECO:0000313" key="5">
    <source>
        <dbReference type="EMBL" id="KAF8770516.1"/>
    </source>
</evidence>
<name>A0A8T0EBX1_ARGBR</name>
<dbReference type="EMBL" id="JABXBU010002228">
    <property type="protein sequence ID" value="KAF8770516.1"/>
    <property type="molecule type" value="Genomic_DNA"/>
</dbReference>
<evidence type="ECO:0000256" key="4">
    <source>
        <dbReference type="SAM" id="SignalP"/>
    </source>
</evidence>
<evidence type="ECO:0000256" key="3">
    <source>
        <dbReference type="ARBA" id="ARBA00022729"/>
    </source>
</evidence>
<reference evidence="5" key="1">
    <citation type="journal article" date="2020" name="bioRxiv">
        <title>Chromosome-level reference genome of the European wasp spider Argiope bruennichi: a resource for studies on range expansion and evolutionary adaptation.</title>
        <authorList>
            <person name="Sheffer M.M."/>
            <person name="Hoppe A."/>
            <person name="Krehenwinkel H."/>
            <person name="Uhl G."/>
            <person name="Kuss A.W."/>
            <person name="Jensen L."/>
            <person name="Jensen C."/>
            <person name="Gillespie R.G."/>
            <person name="Hoff K.J."/>
            <person name="Prost S."/>
        </authorList>
    </citation>
    <scope>NUCLEOTIDE SEQUENCE</scope>
</reference>
<dbReference type="SUPFAM" id="SSF57256">
    <property type="entry name" value="Elafin-like"/>
    <property type="match status" value="1"/>
</dbReference>
<accession>A0A8T0EBX1</accession>
<feature type="chain" id="PRO_5035799742" evidence="4">
    <location>
        <begin position="20"/>
        <end position="74"/>
    </location>
</feature>
<evidence type="ECO:0000256" key="1">
    <source>
        <dbReference type="ARBA" id="ARBA00002878"/>
    </source>
</evidence>
<keyword evidence="3 4" id="KW-0732">Signal</keyword>
<dbReference type="Proteomes" id="UP000807504">
    <property type="component" value="Unassembled WGS sequence"/>
</dbReference>
<organism evidence="5 6">
    <name type="scientific">Argiope bruennichi</name>
    <name type="common">Wasp spider</name>
    <name type="synonym">Aranea bruennichi</name>
    <dbReference type="NCBI Taxonomy" id="94029"/>
    <lineage>
        <taxon>Eukaryota</taxon>
        <taxon>Metazoa</taxon>
        <taxon>Ecdysozoa</taxon>
        <taxon>Arthropoda</taxon>
        <taxon>Chelicerata</taxon>
        <taxon>Arachnida</taxon>
        <taxon>Araneae</taxon>
        <taxon>Araneomorphae</taxon>
        <taxon>Entelegynae</taxon>
        <taxon>Araneoidea</taxon>
        <taxon>Araneidae</taxon>
        <taxon>Argiope</taxon>
    </lineage>
</organism>
<comment type="caution">
    <text evidence="5">The sequence shown here is derived from an EMBL/GenBank/DDBJ whole genome shotgun (WGS) entry which is preliminary data.</text>
</comment>
<dbReference type="AlphaFoldDB" id="A0A8T0EBX1"/>